<name>A0A8X6P6G8_NEPPI</name>
<keyword evidence="1" id="KW-1133">Transmembrane helix</keyword>
<keyword evidence="1" id="KW-0812">Transmembrane</keyword>
<dbReference type="AlphaFoldDB" id="A0A8X6P6G8"/>
<evidence type="ECO:0000313" key="2">
    <source>
        <dbReference type="EMBL" id="GFT53157.1"/>
    </source>
</evidence>
<keyword evidence="1" id="KW-0472">Membrane</keyword>
<comment type="caution">
    <text evidence="2">The sequence shown here is derived from an EMBL/GenBank/DDBJ whole genome shotgun (WGS) entry which is preliminary data.</text>
</comment>
<protein>
    <submittedName>
        <fullName evidence="2">Uncharacterized protein</fullName>
    </submittedName>
</protein>
<keyword evidence="3" id="KW-1185">Reference proteome</keyword>
<organism evidence="2 3">
    <name type="scientific">Nephila pilipes</name>
    <name type="common">Giant wood spider</name>
    <name type="synonym">Nephila maculata</name>
    <dbReference type="NCBI Taxonomy" id="299642"/>
    <lineage>
        <taxon>Eukaryota</taxon>
        <taxon>Metazoa</taxon>
        <taxon>Ecdysozoa</taxon>
        <taxon>Arthropoda</taxon>
        <taxon>Chelicerata</taxon>
        <taxon>Arachnida</taxon>
        <taxon>Araneae</taxon>
        <taxon>Araneomorphae</taxon>
        <taxon>Entelegynae</taxon>
        <taxon>Araneoidea</taxon>
        <taxon>Nephilidae</taxon>
        <taxon>Nephila</taxon>
    </lineage>
</organism>
<accession>A0A8X6P6G8</accession>
<gene>
    <name evidence="2" type="ORF">NPIL_423871</name>
</gene>
<reference evidence="2" key="1">
    <citation type="submission" date="2020-08" db="EMBL/GenBank/DDBJ databases">
        <title>Multicomponent nature underlies the extraordinary mechanical properties of spider dragline silk.</title>
        <authorList>
            <person name="Kono N."/>
            <person name="Nakamura H."/>
            <person name="Mori M."/>
            <person name="Yoshida Y."/>
            <person name="Ohtoshi R."/>
            <person name="Malay A.D."/>
            <person name="Moran D.A.P."/>
            <person name="Tomita M."/>
            <person name="Numata K."/>
            <person name="Arakawa K."/>
        </authorList>
    </citation>
    <scope>NUCLEOTIDE SEQUENCE</scope>
</reference>
<sequence length="89" mass="10088">MMQRRKRSQATNPAIPVVCQQPSDRKLLPAVYFFTNQSVVTVVAAAAFFGKQQKSRTVLLKHRLPSRNPYFVFSFSADSLSPAPPLFRF</sequence>
<evidence type="ECO:0000256" key="1">
    <source>
        <dbReference type="SAM" id="Phobius"/>
    </source>
</evidence>
<evidence type="ECO:0000313" key="3">
    <source>
        <dbReference type="Proteomes" id="UP000887013"/>
    </source>
</evidence>
<dbReference type="EMBL" id="BMAW01112552">
    <property type="protein sequence ID" value="GFT53157.1"/>
    <property type="molecule type" value="Genomic_DNA"/>
</dbReference>
<proteinExistence type="predicted"/>
<feature type="transmembrane region" description="Helical" evidence="1">
    <location>
        <begin position="30"/>
        <end position="50"/>
    </location>
</feature>
<dbReference type="Proteomes" id="UP000887013">
    <property type="component" value="Unassembled WGS sequence"/>
</dbReference>